<name>A0ABT8VR94_9FLAO</name>
<keyword evidence="3" id="KW-1185">Reference proteome</keyword>
<feature type="transmembrane region" description="Helical" evidence="1">
    <location>
        <begin position="44"/>
        <end position="66"/>
    </location>
</feature>
<dbReference type="EMBL" id="JAUMIT010000002">
    <property type="protein sequence ID" value="MDO3694491.1"/>
    <property type="molecule type" value="Genomic_DNA"/>
</dbReference>
<proteinExistence type="predicted"/>
<comment type="caution">
    <text evidence="2">The sequence shown here is derived from an EMBL/GenBank/DDBJ whole genome shotgun (WGS) entry which is preliminary data.</text>
</comment>
<evidence type="ECO:0000313" key="3">
    <source>
        <dbReference type="Proteomes" id="UP001168642"/>
    </source>
</evidence>
<evidence type="ECO:0000256" key="1">
    <source>
        <dbReference type="SAM" id="Phobius"/>
    </source>
</evidence>
<evidence type="ECO:0008006" key="4">
    <source>
        <dbReference type="Google" id="ProtNLM"/>
    </source>
</evidence>
<dbReference type="Proteomes" id="UP001168642">
    <property type="component" value="Unassembled WGS sequence"/>
</dbReference>
<evidence type="ECO:0000313" key="2">
    <source>
        <dbReference type="EMBL" id="MDO3694491.1"/>
    </source>
</evidence>
<organism evidence="2 3">
    <name type="scientific">Wenyingzhuangia gilva</name>
    <dbReference type="NCBI Taxonomy" id="3057677"/>
    <lineage>
        <taxon>Bacteria</taxon>
        <taxon>Pseudomonadati</taxon>
        <taxon>Bacteroidota</taxon>
        <taxon>Flavobacteriia</taxon>
        <taxon>Flavobacteriales</taxon>
        <taxon>Flavobacteriaceae</taxon>
        <taxon>Wenyingzhuangia</taxon>
    </lineage>
</organism>
<keyword evidence="1" id="KW-0472">Membrane</keyword>
<dbReference type="RefSeq" id="WP_302883736.1">
    <property type="nucleotide sequence ID" value="NZ_JAUMIT010000002.1"/>
</dbReference>
<reference evidence="2" key="1">
    <citation type="submission" date="2023-07" db="EMBL/GenBank/DDBJ databases">
        <title>Wenyingzhuangia sp. chi5 genome sequencing and assembly.</title>
        <authorList>
            <person name="Park S."/>
        </authorList>
    </citation>
    <scope>NUCLEOTIDE SEQUENCE</scope>
    <source>
        <strain evidence="2">Chi5</strain>
    </source>
</reference>
<keyword evidence="1" id="KW-1133">Transmembrane helix</keyword>
<accession>A0ABT8VR94</accession>
<protein>
    <recommendedName>
        <fullName evidence="4">Anti-sigma factor</fullName>
    </recommendedName>
</protein>
<sequence length="250" mass="28494">METNNIDEIVRGLLKSRTIQPSNSAWERLSNQLDTVPQKKKRNWFLYIGYAAGILLLISVAFVLSFNEDYFSSSNKLANNVITDSTKLIKPIVEKSTKKPSESENVLVASNQDSFKEVPIIKMNYIKIKTSAKIPLDVADLGLKIEKKEVPVVKKESNSRIKINSEDLLASVTDDQEIYQKYYAQYHVNRDELLRTIQQELDEQSLDVDANTLLAEVEKSVDEETFKKSFIKLIKGEFRTLATSLANRND</sequence>
<keyword evidence="1" id="KW-0812">Transmembrane</keyword>
<gene>
    <name evidence="2" type="ORF">QVZ41_06480</name>
</gene>